<name>A0ABD0WEJ5_UMBPY</name>
<dbReference type="EMBL" id="JAGEUA010000011">
    <property type="protein sequence ID" value="KAL0962652.1"/>
    <property type="molecule type" value="Genomic_DNA"/>
</dbReference>
<dbReference type="Proteomes" id="UP001557470">
    <property type="component" value="Unassembled WGS sequence"/>
</dbReference>
<evidence type="ECO:0000313" key="2">
    <source>
        <dbReference type="Proteomes" id="UP001557470"/>
    </source>
</evidence>
<protein>
    <submittedName>
        <fullName evidence="1">Uncharacterized protein</fullName>
    </submittedName>
</protein>
<reference evidence="1 2" key="1">
    <citation type="submission" date="2024-06" db="EMBL/GenBank/DDBJ databases">
        <authorList>
            <person name="Pan Q."/>
            <person name="Wen M."/>
            <person name="Jouanno E."/>
            <person name="Zahm M."/>
            <person name="Klopp C."/>
            <person name="Cabau C."/>
            <person name="Louis A."/>
            <person name="Berthelot C."/>
            <person name="Parey E."/>
            <person name="Roest Crollius H."/>
            <person name="Montfort J."/>
            <person name="Robinson-Rechavi M."/>
            <person name="Bouchez O."/>
            <person name="Lampietro C."/>
            <person name="Lopez Roques C."/>
            <person name="Donnadieu C."/>
            <person name="Postlethwait J."/>
            <person name="Bobe J."/>
            <person name="Verreycken H."/>
            <person name="Guiguen Y."/>
        </authorList>
    </citation>
    <scope>NUCLEOTIDE SEQUENCE [LARGE SCALE GENOMIC DNA]</scope>
    <source>
        <strain evidence="1">Up_M1</strain>
        <tissue evidence="1">Testis</tissue>
    </source>
</reference>
<gene>
    <name evidence="1" type="ORF">UPYG_G00343360</name>
</gene>
<dbReference type="AlphaFoldDB" id="A0ABD0WEJ5"/>
<accession>A0ABD0WEJ5</accession>
<evidence type="ECO:0000313" key="1">
    <source>
        <dbReference type="EMBL" id="KAL0962652.1"/>
    </source>
</evidence>
<organism evidence="1 2">
    <name type="scientific">Umbra pygmaea</name>
    <name type="common">Eastern mudminnow</name>
    <dbReference type="NCBI Taxonomy" id="75934"/>
    <lineage>
        <taxon>Eukaryota</taxon>
        <taxon>Metazoa</taxon>
        <taxon>Chordata</taxon>
        <taxon>Craniata</taxon>
        <taxon>Vertebrata</taxon>
        <taxon>Euteleostomi</taxon>
        <taxon>Actinopterygii</taxon>
        <taxon>Neopterygii</taxon>
        <taxon>Teleostei</taxon>
        <taxon>Protacanthopterygii</taxon>
        <taxon>Esociformes</taxon>
        <taxon>Umbridae</taxon>
        <taxon>Umbra</taxon>
    </lineage>
</organism>
<comment type="caution">
    <text evidence="1">The sequence shown here is derived from an EMBL/GenBank/DDBJ whole genome shotgun (WGS) entry which is preliminary data.</text>
</comment>
<proteinExistence type="predicted"/>
<sequence>MSSRGRRLCARIRAIGAYSETLNRARRTSGGRERAWMLERWDRAEWRDREMTSSVDLLGTLSTAMTTFRLEREKPAFFTSTRCCPSFPAETLPLCCGLNQLLEIATWTEEIIMDEFSSNKKMIRCCTSSQCTDCYPDLSGSSVF</sequence>
<keyword evidence="2" id="KW-1185">Reference proteome</keyword>